<sequence length="430" mass="48434">MNVILRQNDPYSGPTDAVRGTPQFLETIFGTPELLAVQELTLKYHKNRYVGENIVREVFLSIYGETKRALDRLGFLITLGEVPVDFKTSSTAQYLKSFGVQIDKSVIQPSPVASTPKPILPRLFEHRIPVVKPITVLGAPELYFGAELRNTIDSLPKIDSSVSQDNPLPIQKVYIKATKPVQMLPGDQDSIEGLLSLFYPKYYGERMDRQPPNDPGYRRQYATSSLEAGQYEVSYSFRRRYLHFGDTPIDTTFRQDELPNSVDLIELPDVPKRVKVAELASIYSQTWSLQGGKDHEQLRILLISRMGEITKRIIDFIMNGRGLPSCSDNPGYSLNLHTPKFGHRQVTPIPGPRARVPEWDTILGVTEVAAISQMGINMKWTNPTWFIVQRVVLICPDPAFPAPLNRTLIGVWLGHYSSETGEPVPDPPFN</sequence>
<accession>A0AAN8NM99</accession>
<gene>
    <name evidence="1" type="ORF">TWF506_009258</name>
</gene>
<dbReference type="Proteomes" id="UP001307849">
    <property type="component" value="Unassembled WGS sequence"/>
</dbReference>
<keyword evidence="2" id="KW-1185">Reference proteome</keyword>
<protein>
    <submittedName>
        <fullName evidence="1">Uncharacterized protein</fullName>
    </submittedName>
</protein>
<evidence type="ECO:0000313" key="1">
    <source>
        <dbReference type="EMBL" id="KAK6513092.1"/>
    </source>
</evidence>
<organism evidence="1 2">
    <name type="scientific">Arthrobotrys conoides</name>
    <dbReference type="NCBI Taxonomy" id="74498"/>
    <lineage>
        <taxon>Eukaryota</taxon>
        <taxon>Fungi</taxon>
        <taxon>Dikarya</taxon>
        <taxon>Ascomycota</taxon>
        <taxon>Pezizomycotina</taxon>
        <taxon>Orbiliomycetes</taxon>
        <taxon>Orbiliales</taxon>
        <taxon>Orbiliaceae</taxon>
        <taxon>Arthrobotrys</taxon>
    </lineage>
</organism>
<dbReference type="EMBL" id="JAVHJM010000006">
    <property type="protein sequence ID" value="KAK6513092.1"/>
    <property type="molecule type" value="Genomic_DNA"/>
</dbReference>
<proteinExistence type="predicted"/>
<name>A0AAN8NM99_9PEZI</name>
<reference evidence="1 2" key="1">
    <citation type="submission" date="2019-10" db="EMBL/GenBank/DDBJ databases">
        <authorList>
            <person name="Palmer J.M."/>
        </authorList>
    </citation>
    <scope>NUCLEOTIDE SEQUENCE [LARGE SCALE GENOMIC DNA]</scope>
    <source>
        <strain evidence="1 2">TWF506</strain>
    </source>
</reference>
<evidence type="ECO:0000313" key="2">
    <source>
        <dbReference type="Proteomes" id="UP001307849"/>
    </source>
</evidence>
<comment type="caution">
    <text evidence="1">The sequence shown here is derived from an EMBL/GenBank/DDBJ whole genome shotgun (WGS) entry which is preliminary data.</text>
</comment>
<dbReference type="AlphaFoldDB" id="A0AAN8NM99"/>